<evidence type="ECO:0000259" key="4">
    <source>
        <dbReference type="PROSITE" id="PS50137"/>
    </source>
</evidence>
<reference evidence="5 6" key="1">
    <citation type="submission" date="2024-05" db="EMBL/GenBank/DDBJ databases">
        <authorList>
            <person name="Wallberg A."/>
        </authorList>
    </citation>
    <scope>NUCLEOTIDE SEQUENCE [LARGE SCALE GENOMIC DNA]</scope>
</reference>
<name>A0AAV2R4K0_MEGNR</name>
<protein>
    <recommendedName>
        <fullName evidence="4">DRBM domain-containing protein</fullName>
    </recommendedName>
</protein>
<gene>
    <name evidence="5" type="ORF">MNOR_LOCUS19988</name>
</gene>
<feature type="region of interest" description="Disordered" evidence="3">
    <location>
        <begin position="1"/>
        <end position="30"/>
    </location>
</feature>
<dbReference type="PANTHER" id="PTHR46054:SF3">
    <property type="entry name" value="MATERNAL EFFECT PROTEIN STAUFEN"/>
    <property type="match status" value="1"/>
</dbReference>
<dbReference type="GO" id="GO:0007281">
    <property type="term" value="P:germ cell development"/>
    <property type="evidence" value="ECO:0007669"/>
    <property type="project" value="TreeGrafter"/>
</dbReference>
<dbReference type="PANTHER" id="PTHR46054">
    <property type="entry name" value="MATERNAL EFFECT PROTEIN STAUFEN"/>
    <property type="match status" value="1"/>
</dbReference>
<dbReference type="SUPFAM" id="SSF54768">
    <property type="entry name" value="dsRNA-binding domain-like"/>
    <property type="match status" value="1"/>
</dbReference>
<feature type="non-terminal residue" evidence="5">
    <location>
        <position position="1"/>
    </location>
</feature>
<dbReference type="Pfam" id="PF00035">
    <property type="entry name" value="dsrm"/>
    <property type="match status" value="1"/>
</dbReference>
<evidence type="ECO:0000256" key="3">
    <source>
        <dbReference type="SAM" id="MobiDB-lite"/>
    </source>
</evidence>
<dbReference type="GO" id="GO:0005886">
    <property type="term" value="C:plasma membrane"/>
    <property type="evidence" value="ECO:0007669"/>
    <property type="project" value="TreeGrafter"/>
</dbReference>
<dbReference type="GO" id="GO:0098964">
    <property type="term" value="P:anterograde dendritic transport of messenger ribonucleoprotein complex"/>
    <property type="evidence" value="ECO:0007669"/>
    <property type="project" value="TreeGrafter"/>
</dbReference>
<sequence>NPMESESSKVPGSGDGKSSPGADKAAAEAAKKKKPLMSKSMICKLLAVFVRSYAGCAKLVTEHHYVAGTNERITEDCSALAYMLDHLVCSNSSYEKDTAEHVRVLIAALSSCNHAPEAQTLLVTEVKGALGRATILTDSPEKHGKVQALVGVICTMMEACPAQLNQPPNLSFKQQQLEMNNMIRVMVRKGLVTDMARIPYSLDFSSPNMDTSINASLKPLELLSRMWPSFVPVLSSKKKNPSTSVEESAAALGTGTTNSEATRAQGDDNTEDAENTEYDISVVGENIEPTSDAHPNENPSTSVEESVAALGTGITNSEATRAQGDDNTEDAENTKHDISVIGKSIEPTSDAHPNEEQKAAPEYGQGINPISRLINIQQANKGKKPVYTLHVERGRPMRRKFIMQVTVGTQSAQGSGIKKKVAKRGAAFNMLQLLGYSRP</sequence>
<keyword evidence="1 2" id="KW-0694">RNA-binding</keyword>
<proteinExistence type="predicted"/>
<dbReference type="AlphaFoldDB" id="A0AAV2R4K0"/>
<dbReference type="EMBL" id="CAXKWB010015157">
    <property type="protein sequence ID" value="CAL4112860.1"/>
    <property type="molecule type" value="Genomic_DNA"/>
</dbReference>
<dbReference type="GO" id="GO:0003725">
    <property type="term" value="F:double-stranded RNA binding"/>
    <property type="evidence" value="ECO:0007669"/>
    <property type="project" value="TreeGrafter"/>
</dbReference>
<keyword evidence="6" id="KW-1185">Reference proteome</keyword>
<feature type="domain" description="DRBM" evidence="4">
    <location>
        <begin position="368"/>
        <end position="436"/>
    </location>
</feature>
<dbReference type="Gene3D" id="3.30.160.20">
    <property type="match status" value="1"/>
</dbReference>
<evidence type="ECO:0000313" key="5">
    <source>
        <dbReference type="EMBL" id="CAL4112860.1"/>
    </source>
</evidence>
<feature type="compositionally biased region" description="Polar residues" evidence="3">
    <location>
        <begin position="1"/>
        <end position="10"/>
    </location>
</feature>
<dbReference type="GO" id="GO:0008298">
    <property type="term" value="P:intracellular mRNA localization"/>
    <property type="evidence" value="ECO:0007669"/>
    <property type="project" value="TreeGrafter"/>
</dbReference>
<dbReference type="GO" id="GO:0043025">
    <property type="term" value="C:neuronal cell body"/>
    <property type="evidence" value="ECO:0007669"/>
    <property type="project" value="TreeGrafter"/>
</dbReference>
<feature type="region of interest" description="Disordered" evidence="3">
    <location>
        <begin position="287"/>
        <end position="306"/>
    </location>
</feature>
<comment type="caution">
    <text evidence="5">The sequence shown here is derived from an EMBL/GenBank/DDBJ whole genome shotgun (WGS) entry which is preliminary data.</text>
</comment>
<evidence type="ECO:0000313" key="6">
    <source>
        <dbReference type="Proteomes" id="UP001497623"/>
    </source>
</evidence>
<evidence type="ECO:0000256" key="2">
    <source>
        <dbReference type="PROSITE-ProRule" id="PRU00266"/>
    </source>
</evidence>
<dbReference type="FunFam" id="3.30.160.20:FF:000007">
    <property type="entry name" value="Double-stranded RNA-binding protein Staufen homolog 1"/>
    <property type="match status" value="1"/>
</dbReference>
<dbReference type="SMART" id="SM00358">
    <property type="entry name" value="DSRM"/>
    <property type="match status" value="1"/>
</dbReference>
<organism evidence="5 6">
    <name type="scientific">Meganyctiphanes norvegica</name>
    <name type="common">Northern krill</name>
    <name type="synonym">Thysanopoda norvegica</name>
    <dbReference type="NCBI Taxonomy" id="48144"/>
    <lineage>
        <taxon>Eukaryota</taxon>
        <taxon>Metazoa</taxon>
        <taxon>Ecdysozoa</taxon>
        <taxon>Arthropoda</taxon>
        <taxon>Crustacea</taxon>
        <taxon>Multicrustacea</taxon>
        <taxon>Malacostraca</taxon>
        <taxon>Eumalacostraca</taxon>
        <taxon>Eucarida</taxon>
        <taxon>Euphausiacea</taxon>
        <taxon>Euphausiidae</taxon>
        <taxon>Meganyctiphanes</taxon>
    </lineage>
</organism>
<dbReference type="InterPro" id="IPR014720">
    <property type="entry name" value="dsRBD_dom"/>
</dbReference>
<dbReference type="GO" id="GO:0035418">
    <property type="term" value="P:protein localization to synapse"/>
    <property type="evidence" value="ECO:0007669"/>
    <property type="project" value="TreeGrafter"/>
</dbReference>
<dbReference type="PROSITE" id="PS50137">
    <property type="entry name" value="DS_RBD"/>
    <property type="match status" value="1"/>
</dbReference>
<feature type="region of interest" description="Disordered" evidence="3">
    <location>
        <begin position="235"/>
        <end position="274"/>
    </location>
</feature>
<dbReference type="InterPro" id="IPR051740">
    <property type="entry name" value="DRBM-containing_protein"/>
</dbReference>
<accession>A0AAV2R4K0</accession>
<dbReference type="GO" id="GO:0032839">
    <property type="term" value="C:dendrite cytoplasm"/>
    <property type="evidence" value="ECO:0007669"/>
    <property type="project" value="GOC"/>
</dbReference>
<dbReference type="GO" id="GO:0010494">
    <property type="term" value="C:cytoplasmic stress granule"/>
    <property type="evidence" value="ECO:0007669"/>
    <property type="project" value="TreeGrafter"/>
</dbReference>
<dbReference type="Proteomes" id="UP001497623">
    <property type="component" value="Unassembled WGS sequence"/>
</dbReference>
<dbReference type="GO" id="GO:0003729">
    <property type="term" value="F:mRNA binding"/>
    <property type="evidence" value="ECO:0007669"/>
    <property type="project" value="TreeGrafter"/>
</dbReference>
<evidence type="ECO:0000256" key="1">
    <source>
        <dbReference type="ARBA" id="ARBA00022884"/>
    </source>
</evidence>